<name>A0A3P7ETQ3_HYDTA</name>
<accession>A0A3P7ETQ3</accession>
<gene>
    <name evidence="1" type="ORF">TTAC_LOCUS5329</name>
</gene>
<organism evidence="1 2">
    <name type="scientific">Hydatigena taeniaeformis</name>
    <name type="common">Feline tapeworm</name>
    <name type="synonym">Taenia taeniaeformis</name>
    <dbReference type="NCBI Taxonomy" id="6205"/>
    <lineage>
        <taxon>Eukaryota</taxon>
        <taxon>Metazoa</taxon>
        <taxon>Spiralia</taxon>
        <taxon>Lophotrochozoa</taxon>
        <taxon>Platyhelminthes</taxon>
        <taxon>Cestoda</taxon>
        <taxon>Eucestoda</taxon>
        <taxon>Cyclophyllidea</taxon>
        <taxon>Taeniidae</taxon>
        <taxon>Hydatigera</taxon>
    </lineage>
</organism>
<dbReference type="EMBL" id="UYWX01007070">
    <property type="protein sequence ID" value="VDM26711.1"/>
    <property type="molecule type" value="Genomic_DNA"/>
</dbReference>
<proteinExistence type="predicted"/>
<dbReference type="Proteomes" id="UP000274429">
    <property type="component" value="Unassembled WGS sequence"/>
</dbReference>
<evidence type="ECO:0000313" key="1">
    <source>
        <dbReference type="EMBL" id="VDM26711.1"/>
    </source>
</evidence>
<protein>
    <submittedName>
        <fullName evidence="1">Uncharacterized protein</fullName>
    </submittedName>
</protein>
<dbReference type="AlphaFoldDB" id="A0A3P7ETQ3"/>
<keyword evidence="2" id="KW-1185">Reference proteome</keyword>
<sequence length="78" mass="8783">MGRTSGSTKSRRPALSALRSNFAPLPPWRSAKLPLRDFSRLSSQTLAFGERLDSSLKSCSNKRMLRSSKRFSKVRNLV</sequence>
<evidence type="ECO:0000313" key="2">
    <source>
        <dbReference type="Proteomes" id="UP000274429"/>
    </source>
</evidence>
<reference evidence="1 2" key="1">
    <citation type="submission" date="2018-11" db="EMBL/GenBank/DDBJ databases">
        <authorList>
            <consortium name="Pathogen Informatics"/>
        </authorList>
    </citation>
    <scope>NUCLEOTIDE SEQUENCE [LARGE SCALE GENOMIC DNA]</scope>
</reference>